<dbReference type="EMBL" id="VSSQ01091578">
    <property type="protein sequence ID" value="MPN37097.1"/>
    <property type="molecule type" value="Genomic_DNA"/>
</dbReference>
<dbReference type="PANTHER" id="PTHR36565:SF1">
    <property type="entry name" value="UPF0332 PROTEIN TM_1000"/>
    <property type="match status" value="1"/>
</dbReference>
<gene>
    <name evidence="3" type="ORF">SDC9_184613</name>
</gene>
<dbReference type="InterPro" id="IPR007842">
    <property type="entry name" value="HEPN_dom"/>
</dbReference>
<dbReference type="InterPro" id="IPR052226">
    <property type="entry name" value="UPF0332_toxin"/>
</dbReference>
<protein>
    <recommendedName>
        <fullName evidence="2">HEPN domain-containing protein</fullName>
    </recommendedName>
</protein>
<evidence type="ECO:0000259" key="2">
    <source>
        <dbReference type="Pfam" id="PF05168"/>
    </source>
</evidence>
<dbReference type="AlphaFoldDB" id="A0A645HDJ3"/>
<feature type="domain" description="HEPN" evidence="2">
    <location>
        <begin position="11"/>
        <end position="125"/>
    </location>
</feature>
<reference evidence="3" key="1">
    <citation type="submission" date="2019-08" db="EMBL/GenBank/DDBJ databases">
        <authorList>
            <person name="Kucharzyk K."/>
            <person name="Murdoch R.W."/>
            <person name="Higgins S."/>
            <person name="Loffler F."/>
        </authorList>
    </citation>
    <scope>NUCLEOTIDE SEQUENCE</scope>
</reference>
<dbReference type="Gene3D" id="1.20.120.330">
    <property type="entry name" value="Nucleotidyltransferases domain 2"/>
    <property type="match status" value="1"/>
</dbReference>
<accession>A0A645HDJ3</accession>
<dbReference type="PANTHER" id="PTHR36565">
    <property type="entry name" value="UPF0332 PROTEIN TM_1000"/>
    <property type="match status" value="1"/>
</dbReference>
<comment type="similarity">
    <text evidence="1">Belongs to the UPF0332 family.</text>
</comment>
<comment type="caution">
    <text evidence="3">The sequence shown here is derived from an EMBL/GenBank/DDBJ whole genome shotgun (WGS) entry which is preliminary data.</text>
</comment>
<proteinExistence type="inferred from homology"/>
<name>A0A645HDJ3_9ZZZZ</name>
<organism evidence="3">
    <name type="scientific">bioreactor metagenome</name>
    <dbReference type="NCBI Taxonomy" id="1076179"/>
    <lineage>
        <taxon>unclassified sequences</taxon>
        <taxon>metagenomes</taxon>
        <taxon>ecological metagenomes</taxon>
    </lineage>
</organism>
<evidence type="ECO:0000256" key="1">
    <source>
        <dbReference type="ARBA" id="ARBA00038248"/>
    </source>
</evidence>
<dbReference type="Pfam" id="PF05168">
    <property type="entry name" value="HEPN"/>
    <property type="match status" value="1"/>
</dbReference>
<sequence>MNNDFAELSKYRLARAKEDLDNSKANLRDNYLKGTINRSYYAIFHAIRAVLALDGFDAKKHSGVITYFNQYYVKTGIFDIEASTIVQKAFKIRNKSDYDDFYVVSRDETEEQVYNAEHFVSMIEQYLKGKNE</sequence>
<evidence type="ECO:0000313" key="3">
    <source>
        <dbReference type="EMBL" id="MPN37097.1"/>
    </source>
</evidence>